<proteinExistence type="predicted"/>
<gene>
    <name evidence="1" type="ORF">QHT84_07655</name>
</gene>
<reference evidence="1 2" key="1">
    <citation type="submission" date="2023-05" db="EMBL/GenBank/DDBJ databases">
        <title>Flavobacterium sedimenti sp. nov., isolated from the sediment.</title>
        <authorList>
            <person name="Wu N."/>
        </authorList>
    </citation>
    <scope>NUCLEOTIDE SEQUENCE [LARGE SCALE GENOMIC DNA]</scope>
    <source>
        <strain evidence="1 2">YZ-48</strain>
    </source>
</reference>
<name>A0ABT6XQD0_9FLAO</name>
<sequence>MCIKQGAENIAIHNAYDTKLQLLGSTNYSDIEVNGVVYGSQAELMAALSLLLFAKQFNYIVQDINATKLTSIGEITVDSNYVTIEPATWVINGVDFETTTDTVLTIPYAASGKTRIDIIVANSSNQIVRISGSETMGLALAPITPIDSVYISQITVNDNSIDTPTIPIIGTLFVQKDEFYETTIDETGSINLHLTDNSTAFRLTNSVTHITGLVGDTNFFNSSFYIGKELKIANSQPTSVTLLHNQAGVEIPMVFPNEDDLILQPNEVALFKFIKTTGTLAELTSINRIPSTGSTSSIDTNTFLTGGTYSISGGTLYLNSNSGTTINISGFPKTKTFGVSFDGGGSAILSGTKCDLTIPYSMKIESWTLLADTIGSIVIDVWKDNYSNFPPTSGDTITGSEKPTISASTKNQDLSLSTWNTIINAGDVIRFNVDSCSTITKANLVIKGYEI</sequence>
<dbReference type="RefSeq" id="WP_283238969.1">
    <property type="nucleotide sequence ID" value="NZ_JASGBP010000003.1"/>
</dbReference>
<dbReference type="Proteomes" id="UP001230035">
    <property type="component" value="Unassembled WGS sequence"/>
</dbReference>
<dbReference type="EMBL" id="JASGBP010000003">
    <property type="protein sequence ID" value="MDI9257288.1"/>
    <property type="molecule type" value="Genomic_DNA"/>
</dbReference>
<keyword evidence="2" id="KW-1185">Reference proteome</keyword>
<evidence type="ECO:0000313" key="1">
    <source>
        <dbReference type="EMBL" id="MDI9257288.1"/>
    </source>
</evidence>
<accession>A0ABT6XQD0</accession>
<evidence type="ECO:0000313" key="2">
    <source>
        <dbReference type="Proteomes" id="UP001230035"/>
    </source>
</evidence>
<protein>
    <submittedName>
        <fullName evidence="1">Uncharacterized protein</fullName>
    </submittedName>
</protein>
<comment type="caution">
    <text evidence="1">The sequence shown here is derived from an EMBL/GenBank/DDBJ whole genome shotgun (WGS) entry which is preliminary data.</text>
</comment>
<organism evidence="1 2">
    <name type="scientific">Flavobacterium sedimenticola</name>
    <dbReference type="NCBI Taxonomy" id="3043286"/>
    <lineage>
        <taxon>Bacteria</taxon>
        <taxon>Pseudomonadati</taxon>
        <taxon>Bacteroidota</taxon>
        <taxon>Flavobacteriia</taxon>
        <taxon>Flavobacteriales</taxon>
        <taxon>Flavobacteriaceae</taxon>
        <taxon>Flavobacterium</taxon>
    </lineage>
</organism>